<comment type="similarity">
    <text evidence="2">Belongs to the AzlC family.</text>
</comment>
<feature type="transmembrane region" description="Helical" evidence="8">
    <location>
        <begin position="186"/>
        <end position="204"/>
    </location>
</feature>
<dbReference type="Proteomes" id="UP000632828">
    <property type="component" value="Unassembled WGS sequence"/>
</dbReference>
<reference evidence="9" key="1">
    <citation type="submission" date="2020-09" db="EMBL/GenBank/DDBJ databases">
        <title>Pelobacter alkaliphilus sp. nov., a novel anaerobic arsenate-reducing bacterium from terrestrial mud volcano.</title>
        <authorList>
            <person name="Khomyakova M.A."/>
            <person name="Merkel A.Y."/>
            <person name="Slobodkin A.I."/>
        </authorList>
    </citation>
    <scope>NUCLEOTIDE SEQUENCE</scope>
    <source>
        <strain evidence="9">M08fum</strain>
    </source>
</reference>
<dbReference type="GO" id="GO:0005886">
    <property type="term" value="C:plasma membrane"/>
    <property type="evidence" value="ECO:0007669"/>
    <property type="project" value="UniProtKB-SubCell"/>
</dbReference>
<evidence type="ECO:0000256" key="6">
    <source>
        <dbReference type="ARBA" id="ARBA00022989"/>
    </source>
</evidence>
<keyword evidence="10" id="KW-1185">Reference proteome</keyword>
<proteinExistence type="inferred from homology"/>
<evidence type="ECO:0000256" key="3">
    <source>
        <dbReference type="ARBA" id="ARBA00022448"/>
    </source>
</evidence>
<dbReference type="PANTHER" id="PTHR34979:SF1">
    <property type="entry name" value="INNER MEMBRANE PROTEIN YGAZ"/>
    <property type="match status" value="1"/>
</dbReference>
<accession>A0A8J6UKD0</accession>
<dbReference type="RefSeq" id="WP_191153529.1">
    <property type="nucleotide sequence ID" value="NZ_JACWUN010000001.1"/>
</dbReference>
<evidence type="ECO:0000256" key="4">
    <source>
        <dbReference type="ARBA" id="ARBA00022475"/>
    </source>
</evidence>
<evidence type="ECO:0000256" key="7">
    <source>
        <dbReference type="ARBA" id="ARBA00023136"/>
    </source>
</evidence>
<feature type="transmembrane region" description="Helical" evidence="8">
    <location>
        <begin position="210"/>
        <end position="227"/>
    </location>
</feature>
<keyword evidence="7 8" id="KW-0472">Membrane</keyword>
<comment type="subcellular location">
    <subcellularLocation>
        <location evidence="1">Cell membrane</location>
        <topology evidence="1">Multi-pass membrane protein</topology>
    </subcellularLocation>
</comment>
<dbReference type="Pfam" id="PF03591">
    <property type="entry name" value="AzlC"/>
    <property type="match status" value="1"/>
</dbReference>
<keyword evidence="4" id="KW-1003">Cell membrane</keyword>
<gene>
    <name evidence="9" type="ORF">ICT70_01070</name>
</gene>
<evidence type="ECO:0000256" key="5">
    <source>
        <dbReference type="ARBA" id="ARBA00022692"/>
    </source>
</evidence>
<feature type="transmembrane region" description="Helical" evidence="8">
    <location>
        <begin position="14"/>
        <end position="36"/>
    </location>
</feature>
<dbReference type="EMBL" id="JACWUN010000001">
    <property type="protein sequence ID" value="MBD1399257.1"/>
    <property type="molecule type" value="Genomic_DNA"/>
</dbReference>
<sequence length="233" mass="24804">MDHQLPSSAAIKSAIYAAWPICLGYVPIGLALGVLAEQAAIPWWAMAMMSVLVFAGSAQFICVAMIAAGSSLGAIIGTTFIVNLRHLLMSSALAVYLHGVRRSFLSLFAYGITDESFAVNMARFRAGGWTRFQALIVNHLANSVWILATVSGVLIGQLVPAGAFGIDYALVGMFICLLVFQLHGRLYVITALIAAIVAVLWAWLIPGDSYIVGGAVCAATCGYLFQIKRDKSS</sequence>
<feature type="transmembrane region" description="Helical" evidence="8">
    <location>
        <begin position="161"/>
        <end position="179"/>
    </location>
</feature>
<organism evidence="9 10">
    <name type="scientific">Pelovirga terrestris</name>
    <dbReference type="NCBI Taxonomy" id="2771352"/>
    <lineage>
        <taxon>Bacteria</taxon>
        <taxon>Pseudomonadati</taxon>
        <taxon>Thermodesulfobacteriota</taxon>
        <taxon>Desulfuromonadia</taxon>
        <taxon>Geobacterales</taxon>
        <taxon>Geobacteraceae</taxon>
        <taxon>Pelovirga</taxon>
    </lineage>
</organism>
<feature type="transmembrane region" description="Helical" evidence="8">
    <location>
        <begin position="43"/>
        <end position="68"/>
    </location>
</feature>
<evidence type="ECO:0000256" key="2">
    <source>
        <dbReference type="ARBA" id="ARBA00010735"/>
    </source>
</evidence>
<name>A0A8J6UKD0_9BACT</name>
<evidence type="ECO:0000256" key="8">
    <source>
        <dbReference type="SAM" id="Phobius"/>
    </source>
</evidence>
<protein>
    <submittedName>
        <fullName evidence="9">AzlC family ABC transporter permease</fullName>
    </submittedName>
</protein>
<dbReference type="GO" id="GO:1903785">
    <property type="term" value="P:L-valine transmembrane transport"/>
    <property type="evidence" value="ECO:0007669"/>
    <property type="project" value="TreeGrafter"/>
</dbReference>
<dbReference type="PANTHER" id="PTHR34979">
    <property type="entry name" value="INNER MEMBRANE PROTEIN YGAZ"/>
    <property type="match status" value="1"/>
</dbReference>
<dbReference type="InterPro" id="IPR011606">
    <property type="entry name" value="Brnchd-chn_aa_trnsp_permease"/>
</dbReference>
<evidence type="ECO:0000256" key="1">
    <source>
        <dbReference type="ARBA" id="ARBA00004651"/>
    </source>
</evidence>
<keyword evidence="5 8" id="KW-0812">Transmembrane</keyword>
<keyword evidence="3" id="KW-0813">Transport</keyword>
<evidence type="ECO:0000313" key="9">
    <source>
        <dbReference type="EMBL" id="MBD1399257.1"/>
    </source>
</evidence>
<keyword evidence="6 8" id="KW-1133">Transmembrane helix</keyword>
<dbReference type="AlphaFoldDB" id="A0A8J6UKD0"/>
<comment type="caution">
    <text evidence="9">The sequence shown here is derived from an EMBL/GenBank/DDBJ whole genome shotgun (WGS) entry which is preliminary data.</text>
</comment>
<evidence type="ECO:0000313" key="10">
    <source>
        <dbReference type="Proteomes" id="UP000632828"/>
    </source>
</evidence>